<name>A0A9Q9MSN0_9XANT</name>
<reference evidence="2" key="1">
    <citation type="submission" date="2022-04" db="EMBL/GenBank/DDBJ databases">
        <title>Xanthomonas prunicola pv. tritici, a pathogen causing a previously unreported foliar disease of wheat.</title>
        <authorList>
            <person name="Clavijo F."/>
            <person name="Curland R.D."/>
            <person name="Dill-Macky R."/>
            <person name="Pereyra S."/>
            <person name="Roman-Reyna V."/>
            <person name="Siri M.I."/>
        </authorList>
    </citation>
    <scope>NUCLEOTIDE SEQUENCE</scope>
    <source>
        <strain evidence="2">CIX249</strain>
    </source>
</reference>
<dbReference type="GeneID" id="75149701"/>
<keyword evidence="1" id="KW-1133">Transmembrane helix</keyword>
<dbReference type="RefSeq" id="WP_252163071.1">
    <property type="nucleotide sequence ID" value="NZ_CP094827.1"/>
</dbReference>
<sequence>MTYLWLFVVSLIAATLLPAQSEAMLVALLLDGGSVVGLTMVASFGNVLGSLINWWIGREALRAVLPLLVVAKTARYAVIAWATLAIAS</sequence>
<proteinExistence type="predicted"/>
<dbReference type="Proteomes" id="UP001058381">
    <property type="component" value="Chromosome"/>
</dbReference>
<evidence type="ECO:0000256" key="1">
    <source>
        <dbReference type="SAM" id="Phobius"/>
    </source>
</evidence>
<gene>
    <name evidence="2" type="ORF">M0D43_00085</name>
</gene>
<organism evidence="2 3">
    <name type="scientific">Xanthomonas prunicola</name>
    <dbReference type="NCBI Taxonomy" id="2053930"/>
    <lineage>
        <taxon>Bacteria</taxon>
        <taxon>Pseudomonadati</taxon>
        <taxon>Pseudomonadota</taxon>
        <taxon>Gammaproteobacteria</taxon>
        <taxon>Lysobacterales</taxon>
        <taxon>Lysobacteraceae</taxon>
        <taxon>Xanthomonas</taxon>
    </lineage>
</organism>
<accession>A0A9Q9MSN0</accession>
<dbReference type="AlphaFoldDB" id="A0A9Q9MSN0"/>
<evidence type="ECO:0000313" key="2">
    <source>
        <dbReference type="EMBL" id="UXA65504.1"/>
    </source>
</evidence>
<keyword evidence="1" id="KW-0472">Membrane</keyword>
<dbReference type="EMBL" id="CP096142">
    <property type="protein sequence ID" value="UXA65504.1"/>
    <property type="molecule type" value="Genomic_DNA"/>
</dbReference>
<feature type="transmembrane region" description="Helical" evidence="1">
    <location>
        <begin position="33"/>
        <end position="56"/>
    </location>
</feature>
<keyword evidence="1" id="KW-0812">Transmembrane</keyword>
<evidence type="ECO:0000313" key="3">
    <source>
        <dbReference type="Proteomes" id="UP001058381"/>
    </source>
</evidence>
<feature type="transmembrane region" description="Helical" evidence="1">
    <location>
        <begin position="63"/>
        <end position="87"/>
    </location>
</feature>
<evidence type="ECO:0008006" key="4">
    <source>
        <dbReference type="Google" id="ProtNLM"/>
    </source>
</evidence>
<protein>
    <recommendedName>
        <fullName evidence="4">DedA family protein</fullName>
    </recommendedName>
</protein>